<reference evidence="1 2" key="1">
    <citation type="journal article" date="2017" name="Water Res.">
        <title>Discovery and metagenomic analysis of an anammox bacterial enrichment related to Candidatus "Brocadia caroliniensis" in a full-scale glycerol-fed nitritation-denitritation separate centrate treatment process.</title>
        <authorList>
            <person name="Park H."/>
            <person name="Brotto A.C."/>
            <person name="van Loosdrecht M.C."/>
            <person name="Chandran K."/>
        </authorList>
    </citation>
    <scope>NUCLEOTIDE SEQUENCE [LARGE SCALE GENOMIC DNA]</scope>
    <source>
        <strain evidence="1">26THWARD</strain>
    </source>
</reference>
<dbReference type="InterPro" id="IPR003477">
    <property type="entry name" value="PemK-like"/>
</dbReference>
<gene>
    <name evidence="1" type="ORF">AYP45_01550</name>
</gene>
<evidence type="ECO:0000313" key="1">
    <source>
        <dbReference type="EMBL" id="OOP57760.1"/>
    </source>
</evidence>
<comment type="caution">
    <text evidence="1">The sequence shown here is derived from an EMBL/GenBank/DDBJ whole genome shotgun (WGS) entry which is preliminary data.</text>
</comment>
<protein>
    <recommendedName>
        <fullName evidence="3">Growth inhibitor</fullName>
    </recommendedName>
</protein>
<evidence type="ECO:0000313" key="2">
    <source>
        <dbReference type="Proteomes" id="UP000189681"/>
    </source>
</evidence>
<dbReference type="SUPFAM" id="SSF50118">
    <property type="entry name" value="Cell growth inhibitor/plasmid maintenance toxic component"/>
    <property type="match status" value="1"/>
</dbReference>
<dbReference type="Proteomes" id="UP000189681">
    <property type="component" value="Unassembled WGS sequence"/>
</dbReference>
<dbReference type="InterPro" id="IPR011067">
    <property type="entry name" value="Plasmid_toxin/cell-grow_inhib"/>
</dbReference>
<sequence>MTTYNFGEIVLVGFPHTDLQDISKRPALVLYDSGDQDILIARITTQEYTTGTDYKIVEWKRCGLLVESFIRISKQATIEKKYVIKPLGTLAESELNTVKSIIKKMFKF</sequence>
<dbReference type="STRING" id="1004156.AYP45_01550"/>
<dbReference type="GO" id="GO:0003677">
    <property type="term" value="F:DNA binding"/>
    <property type="evidence" value="ECO:0007669"/>
    <property type="project" value="InterPro"/>
</dbReference>
<dbReference type="EMBL" id="AYTS01000015">
    <property type="protein sequence ID" value="OOP57760.1"/>
    <property type="molecule type" value="Genomic_DNA"/>
</dbReference>
<accession>A0A1V4AXA7</accession>
<dbReference type="Gene3D" id="2.30.30.110">
    <property type="match status" value="1"/>
</dbReference>
<proteinExistence type="predicted"/>
<dbReference type="Pfam" id="PF02452">
    <property type="entry name" value="PemK_toxin"/>
    <property type="match status" value="1"/>
</dbReference>
<dbReference type="AlphaFoldDB" id="A0A1V4AXA7"/>
<name>A0A1V4AXA7_9BACT</name>
<evidence type="ECO:0008006" key="3">
    <source>
        <dbReference type="Google" id="ProtNLM"/>
    </source>
</evidence>
<organism evidence="1 2">
    <name type="scientific">Candidatus Brocadia carolinensis</name>
    <dbReference type="NCBI Taxonomy" id="1004156"/>
    <lineage>
        <taxon>Bacteria</taxon>
        <taxon>Pseudomonadati</taxon>
        <taxon>Planctomycetota</taxon>
        <taxon>Candidatus Brocadiia</taxon>
        <taxon>Candidatus Brocadiales</taxon>
        <taxon>Candidatus Brocadiaceae</taxon>
        <taxon>Candidatus Brocadia</taxon>
    </lineage>
</organism>